<gene>
    <name evidence="1" type="ORF">KI387_018870</name>
</gene>
<reference evidence="1 2" key="1">
    <citation type="journal article" date="2021" name="Nat. Plants">
        <title>The Taxus genome provides insights into paclitaxel biosynthesis.</title>
        <authorList>
            <person name="Xiong X."/>
            <person name="Gou J."/>
            <person name="Liao Q."/>
            <person name="Li Y."/>
            <person name="Zhou Q."/>
            <person name="Bi G."/>
            <person name="Li C."/>
            <person name="Du R."/>
            <person name="Wang X."/>
            <person name="Sun T."/>
            <person name="Guo L."/>
            <person name="Liang H."/>
            <person name="Lu P."/>
            <person name="Wu Y."/>
            <person name="Zhang Z."/>
            <person name="Ro D.K."/>
            <person name="Shang Y."/>
            <person name="Huang S."/>
            <person name="Yan J."/>
        </authorList>
    </citation>
    <scope>NUCLEOTIDE SEQUENCE [LARGE SCALE GENOMIC DNA]</scope>
    <source>
        <strain evidence="1">Ta-2019</strain>
    </source>
</reference>
<name>A0AA38G6K5_TAXCH</name>
<dbReference type="AlphaFoldDB" id="A0AA38G6K5"/>
<sequence>SVQKEARVEEVFKEDSLVEVTVEEGMNSHAEHVSTMDLHNITSMSAQTCYSAHGAERSI</sequence>
<dbReference type="EMBL" id="JAHRHJ020000004">
    <property type="protein sequence ID" value="KAH9317101.1"/>
    <property type="molecule type" value="Genomic_DNA"/>
</dbReference>
<evidence type="ECO:0000313" key="2">
    <source>
        <dbReference type="Proteomes" id="UP000824469"/>
    </source>
</evidence>
<organism evidence="1 2">
    <name type="scientific">Taxus chinensis</name>
    <name type="common">Chinese yew</name>
    <name type="synonym">Taxus wallichiana var. chinensis</name>
    <dbReference type="NCBI Taxonomy" id="29808"/>
    <lineage>
        <taxon>Eukaryota</taxon>
        <taxon>Viridiplantae</taxon>
        <taxon>Streptophyta</taxon>
        <taxon>Embryophyta</taxon>
        <taxon>Tracheophyta</taxon>
        <taxon>Spermatophyta</taxon>
        <taxon>Pinopsida</taxon>
        <taxon>Pinidae</taxon>
        <taxon>Conifers II</taxon>
        <taxon>Cupressales</taxon>
        <taxon>Taxaceae</taxon>
        <taxon>Taxus</taxon>
    </lineage>
</organism>
<comment type="caution">
    <text evidence="1">The sequence shown here is derived from an EMBL/GenBank/DDBJ whole genome shotgun (WGS) entry which is preliminary data.</text>
</comment>
<dbReference type="Proteomes" id="UP000824469">
    <property type="component" value="Unassembled WGS sequence"/>
</dbReference>
<accession>A0AA38G6K5</accession>
<evidence type="ECO:0000313" key="1">
    <source>
        <dbReference type="EMBL" id="KAH9317101.1"/>
    </source>
</evidence>
<protein>
    <submittedName>
        <fullName evidence="1">Uncharacterized protein</fullName>
    </submittedName>
</protein>
<feature type="non-terminal residue" evidence="1">
    <location>
        <position position="59"/>
    </location>
</feature>
<proteinExistence type="predicted"/>
<keyword evidence="2" id="KW-1185">Reference proteome</keyword>
<feature type="non-terminal residue" evidence="1">
    <location>
        <position position="1"/>
    </location>
</feature>